<accession>A0ABN2FB85</accession>
<protein>
    <submittedName>
        <fullName evidence="1">DinB family protein</fullName>
    </submittedName>
</protein>
<reference evidence="1 2" key="1">
    <citation type="journal article" date="2019" name="Int. J. Syst. Evol. Microbiol.">
        <title>The Global Catalogue of Microorganisms (GCM) 10K type strain sequencing project: providing services to taxonomists for standard genome sequencing and annotation.</title>
        <authorList>
            <consortium name="The Broad Institute Genomics Platform"/>
            <consortium name="The Broad Institute Genome Sequencing Center for Infectious Disease"/>
            <person name="Wu L."/>
            <person name="Ma J."/>
        </authorList>
    </citation>
    <scope>NUCLEOTIDE SEQUENCE [LARGE SCALE GENOMIC DNA]</scope>
    <source>
        <strain evidence="1 2">JCM 14306</strain>
    </source>
</reference>
<dbReference type="SUPFAM" id="SSF109854">
    <property type="entry name" value="DinB/YfiT-like putative metalloenzymes"/>
    <property type="match status" value="1"/>
</dbReference>
<keyword evidence="2" id="KW-1185">Reference proteome</keyword>
<proteinExistence type="predicted"/>
<dbReference type="Pfam" id="PF04978">
    <property type="entry name" value="MST"/>
    <property type="match status" value="1"/>
</dbReference>
<organism evidence="1 2">
    <name type="scientific">Kribbella alba</name>
    <dbReference type="NCBI Taxonomy" id="190197"/>
    <lineage>
        <taxon>Bacteria</taxon>
        <taxon>Bacillati</taxon>
        <taxon>Actinomycetota</taxon>
        <taxon>Actinomycetes</taxon>
        <taxon>Propionibacteriales</taxon>
        <taxon>Kribbellaceae</taxon>
        <taxon>Kribbella</taxon>
    </lineage>
</organism>
<evidence type="ECO:0000313" key="1">
    <source>
        <dbReference type="EMBL" id="GAA1638052.1"/>
    </source>
</evidence>
<dbReference type="Gene3D" id="1.20.120.450">
    <property type="entry name" value="dinb family like domain"/>
    <property type="match status" value="1"/>
</dbReference>
<name>A0ABN2FB85_9ACTN</name>
<dbReference type="RefSeq" id="WP_344111829.1">
    <property type="nucleotide sequence ID" value="NZ_BAAANE010000004.1"/>
</dbReference>
<dbReference type="Proteomes" id="UP001501319">
    <property type="component" value="Unassembled WGS sequence"/>
</dbReference>
<dbReference type="InterPro" id="IPR007061">
    <property type="entry name" value="MST-like"/>
</dbReference>
<gene>
    <name evidence="1" type="ORF">GCM10009744_29240</name>
</gene>
<dbReference type="EMBL" id="BAAANE010000004">
    <property type="protein sequence ID" value="GAA1638052.1"/>
    <property type="molecule type" value="Genomic_DNA"/>
</dbReference>
<sequence>MTTAEDSAFRADPPTVAGERELLQGFVDFHRGTLLWKTSGLTGEQLATRSAEPSTMSLLGLVRHLTEVERFWYQICLDGRPVEPRLWTTEQPDGDFDLVDPAQAEQDLADFKAIIRTSDEIVSGYDLDHTFRHPRRDEEYSVRWLLIHMVEEYARHNGHADLLRERVDGLTGE</sequence>
<evidence type="ECO:0000313" key="2">
    <source>
        <dbReference type="Proteomes" id="UP001501319"/>
    </source>
</evidence>
<comment type="caution">
    <text evidence="1">The sequence shown here is derived from an EMBL/GenBank/DDBJ whole genome shotgun (WGS) entry which is preliminary data.</text>
</comment>
<dbReference type="InterPro" id="IPR034660">
    <property type="entry name" value="DinB/YfiT-like"/>
</dbReference>